<dbReference type="AlphaFoldDB" id="A0AAF1K9I7"/>
<sequence>MRLPRLQLSFTVTLLTAFALVFALGVGAVVAAFRGVGQEVAEASAERELGQAARLVAARSRALFRPVLVAAETIAEFRPLTDAVEPGQGDVAALLDLLEGEAAIQAISVGRPDGALRQVLRAGGLARGAGPTGARPQGARFILRDSAAADAFGRHEEWTYLGADRRVLGQQAMMGEGADPRDAPWYRQARIPGAVQVSPLGDLALFGRPGLSVSNALRGGGVLALDITLDGLSAFLATQRASPRATLFLMDADGMLLAHQDPQMALQRLGDGRTTWLSLQAATDPLLRLFWDGYASGQLRPGLGSRIILDSMPMLVEIEPVADVAGPPLLAVVIAPLEDFTSAVLEGVRRGTLLGVGAMGLGLCGIGVLAWRVARPLGRLTREAEAIRRFELDSPIRLDSHIAEVQRLGAAMGAMKAALGNFSAYVPRDLVRQLVGTGEMAKLGGDRRPLTVMFTDVENFTDLAEKLEPEEVMLITSAYFDAMTKRLLLDGATIDKYIGDCVMALWNAPRRDAEHAARACLGALHAQRVSQRLEGEFAARGWPRLRTRFGVHTGEAVVGNVGSSDRLSYTAIGSMVNLASRLEGLNKYYGTGILISDAARRAAGDGFLCRSVDLVLTKGSHIPMEVFELLGTTDPADGDDVGVAATLGTGLDAWSGFIADYRAGHFAAARERLARWPDCAGSQRLRARYAQRLESLGEAAEPGWSPVISFDNK</sequence>
<dbReference type="Pfam" id="PF00672">
    <property type="entry name" value="HAMP"/>
    <property type="match status" value="1"/>
</dbReference>
<keyword evidence="1" id="KW-0812">Transmembrane</keyword>
<evidence type="ECO:0000256" key="1">
    <source>
        <dbReference type="SAM" id="Phobius"/>
    </source>
</evidence>
<dbReference type="GO" id="GO:0035556">
    <property type="term" value="P:intracellular signal transduction"/>
    <property type="evidence" value="ECO:0007669"/>
    <property type="project" value="InterPro"/>
</dbReference>
<dbReference type="GO" id="GO:0004016">
    <property type="term" value="F:adenylate cyclase activity"/>
    <property type="evidence" value="ECO:0007669"/>
    <property type="project" value="UniProtKB-ARBA"/>
</dbReference>
<dbReference type="EMBL" id="JAAEDH010000041">
    <property type="protein sequence ID" value="MBR0657546.1"/>
    <property type="molecule type" value="Genomic_DNA"/>
</dbReference>
<dbReference type="GO" id="GO:0016020">
    <property type="term" value="C:membrane"/>
    <property type="evidence" value="ECO:0007669"/>
    <property type="project" value="InterPro"/>
</dbReference>
<keyword evidence="1" id="KW-1133">Transmembrane helix</keyword>
<organism evidence="4 5">
    <name type="scientific">Plastoroseomonas arctica</name>
    <dbReference type="NCBI Taxonomy" id="1509237"/>
    <lineage>
        <taxon>Bacteria</taxon>
        <taxon>Pseudomonadati</taxon>
        <taxon>Pseudomonadota</taxon>
        <taxon>Alphaproteobacteria</taxon>
        <taxon>Acetobacterales</taxon>
        <taxon>Acetobacteraceae</taxon>
        <taxon>Plastoroseomonas</taxon>
    </lineage>
</organism>
<dbReference type="PANTHER" id="PTHR43081:SF1">
    <property type="entry name" value="ADENYLATE CYCLASE, TERMINAL-DIFFERENTIATION SPECIFIC"/>
    <property type="match status" value="1"/>
</dbReference>
<feature type="domain" description="Guanylate cyclase" evidence="2">
    <location>
        <begin position="451"/>
        <end position="583"/>
    </location>
</feature>
<gene>
    <name evidence="4" type="ORF">GXW79_20900</name>
</gene>
<dbReference type="Gene3D" id="3.30.450.20">
    <property type="entry name" value="PAS domain"/>
    <property type="match status" value="2"/>
</dbReference>
<protein>
    <recommendedName>
        <fullName evidence="6">Adenylate cyclase</fullName>
    </recommendedName>
</protein>
<dbReference type="GO" id="GO:0006171">
    <property type="term" value="P:cAMP biosynthetic process"/>
    <property type="evidence" value="ECO:0007669"/>
    <property type="project" value="TreeGrafter"/>
</dbReference>
<dbReference type="InterPro" id="IPR029787">
    <property type="entry name" value="Nucleotide_cyclase"/>
</dbReference>
<reference evidence="4" key="2">
    <citation type="journal article" date="2021" name="Syst. Appl. Microbiol.">
        <title>Roseomonas hellenica sp. nov., isolated from roots of wild-growing Alkanna tinctoria.</title>
        <authorList>
            <person name="Rat A."/>
            <person name="Naranjo H.D."/>
            <person name="Lebbe L."/>
            <person name="Cnockaert M."/>
            <person name="Krigas N."/>
            <person name="Grigoriadou K."/>
            <person name="Maloupa E."/>
            <person name="Willems A."/>
        </authorList>
    </citation>
    <scope>NUCLEOTIDE SEQUENCE</scope>
    <source>
        <strain evidence="4">LMG 28251</strain>
    </source>
</reference>
<evidence type="ECO:0000313" key="5">
    <source>
        <dbReference type="Proteomes" id="UP001196068"/>
    </source>
</evidence>
<dbReference type="SMART" id="SM00044">
    <property type="entry name" value="CYCc"/>
    <property type="match status" value="1"/>
</dbReference>
<name>A0AAF1K9I7_9PROT</name>
<feature type="transmembrane region" description="Helical" evidence="1">
    <location>
        <begin position="353"/>
        <end position="374"/>
    </location>
</feature>
<reference evidence="4" key="1">
    <citation type="submission" date="2020-01" db="EMBL/GenBank/DDBJ databases">
        <authorList>
            <person name="Rat A."/>
        </authorList>
    </citation>
    <scope>NUCLEOTIDE SEQUENCE</scope>
    <source>
        <strain evidence="4">LMG 28251</strain>
    </source>
</reference>
<dbReference type="InterPro" id="IPR050697">
    <property type="entry name" value="Adenylyl/Guanylyl_Cyclase_3/4"/>
</dbReference>
<dbReference type="SUPFAM" id="SSF55073">
    <property type="entry name" value="Nucleotide cyclase"/>
    <property type="match status" value="1"/>
</dbReference>
<dbReference type="CDD" id="cd07302">
    <property type="entry name" value="CHD"/>
    <property type="match status" value="1"/>
</dbReference>
<keyword evidence="1" id="KW-0472">Membrane</keyword>
<dbReference type="Gene3D" id="3.30.70.1230">
    <property type="entry name" value="Nucleotide cyclase"/>
    <property type="match status" value="1"/>
</dbReference>
<dbReference type="PROSITE" id="PS50125">
    <property type="entry name" value="GUANYLATE_CYCLASE_2"/>
    <property type="match status" value="1"/>
</dbReference>
<evidence type="ECO:0000259" key="3">
    <source>
        <dbReference type="PROSITE" id="PS50885"/>
    </source>
</evidence>
<keyword evidence="5" id="KW-1185">Reference proteome</keyword>
<dbReference type="InterPro" id="IPR001054">
    <property type="entry name" value="A/G_cyclase"/>
</dbReference>
<comment type="caution">
    <text evidence="4">The sequence shown here is derived from an EMBL/GenBank/DDBJ whole genome shotgun (WGS) entry which is preliminary data.</text>
</comment>
<accession>A0AAF1K9I7</accession>
<evidence type="ECO:0000313" key="4">
    <source>
        <dbReference type="EMBL" id="MBR0657546.1"/>
    </source>
</evidence>
<dbReference type="InterPro" id="IPR003660">
    <property type="entry name" value="HAMP_dom"/>
</dbReference>
<proteinExistence type="predicted"/>
<dbReference type="Proteomes" id="UP001196068">
    <property type="component" value="Unassembled WGS sequence"/>
</dbReference>
<dbReference type="PROSITE" id="PS50885">
    <property type="entry name" value="HAMP"/>
    <property type="match status" value="1"/>
</dbReference>
<dbReference type="Pfam" id="PF00211">
    <property type="entry name" value="Guanylate_cyc"/>
    <property type="match status" value="1"/>
</dbReference>
<dbReference type="RefSeq" id="WP_211876407.1">
    <property type="nucleotide sequence ID" value="NZ_JAAEDH010000041.1"/>
</dbReference>
<feature type="domain" description="HAMP" evidence="3">
    <location>
        <begin position="371"/>
        <end position="424"/>
    </location>
</feature>
<evidence type="ECO:0000259" key="2">
    <source>
        <dbReference type="PROSITE" id="PS50125"/>
    </source>
</evidence>
<evidence type="ECO:0008006" key="6">
    <source>
        <dbReference type="Google" id="ProtNLM"/>
    </source>
</evidence>
<dbReference type="PANTHER" id="PTHR43081">
    <property type="entry name" value="ADENYLATE CYCLASE, TERMINAL-DIFFERENTIATION SPECIFIC-RELATED"/>
    <property type="match status" value="1"/>
</dbReference>